<comment type="caution">
    <text evidence="1">The sequence shown here is derived from an EMBL/GenBank/DDBJ whole genome shotgun (WGS) entry which is preliminary data.</text>
</comment>
<sequence length="71" mass="8516">MEWWRRMVVPVKRAFVSVASRVKSRKEGGGILKLQDEVETCEYKDVQVMWEMMMLQRSDMKLSHSINKRKK</sequence>
<evidence type="ECO:0000313" key="2">
    <source>
        <dbReference type="Proteomes" id="UP000827976"/>
    </source>
</evidence>
<accession>A0ACB7WIZ5</accession>
<protein>
    <submittedName>
        <fullName evidence="1">Uncharacterized protein</fullName>
    </submittedName>
</protein>
<evidence type="ECO:0000313" key="1">
    <source>
        <dbReference type="EMBL" id="KAH7688106.1"/>
    </source>
</evidence>
<keyword evidence="2" id="KW-1185">Reference proteome</keyword>
<gene>
    <name evidence="1" type="ORF">IHE45_03G010300</name>
</gene>
<dbReference type="Proteomes" id="UP000827976">
    <property type="component" value="Chromosome 3"/>
</dbReference>
<name>A0ACB7WIZ5_DIOAL</name>
<reference evidence="2" key="1">
    <citation type="journal article" date="2022" name="Nat. Commun.">
        <title>Chromosome evolution and the genetic basis of agronomically important traits in greater yam.</title>
        <authorList>
            <person name="Bredeson J.V."/>
            <person name="Lyons J.B."/>
            <person name="Oniyinde I.O."/>
            <person name="Okereke N.R."/>
            <person name="Kolade O."/>
            <person name="Nnabue I."/>
            <person name="Nwadili C.O."/>
            <person name="Hribova E."/>
            <person name="Parker M."/>
            <person name="Nwogha J."/>
            <person name="Shu S."/>
            <person name="Carlson J."/>
            <person name="Kariba R."/>
            <person name="Muthemba S."/>
            <person name="Knop K."/>
            <person name="Barton G.J."/>
            <person name="Sherwood A.V."/>
            <person name="Lopez-Montes A."/>
            <person name="Asiedu R."/>
            <person name="Jamnadass R."/>
            <person name="Muchugi A."/>
            <person name="Goodstein D."/>
            <person name="Egesi C.N."/>
            <person name="Featherston J."/>
            <person name="Asfaw A."/>
            <person name="Simpson G.G."/>
            <person name="Dolezel J."/>
            <person name="Hendre P.S."/>
            <person name="Van Deynze A."/>
            <person name="Kumar P.L."/>
            <person name="Obidiegwu J.E."/>
            <person name="Bhattacharjee R."/>
            <person name="Rokhsar D.S."/>
        </authorList>
    </citation>
    <scope>NUCLEOTIDE SEQUENCE [LARGE SCALE GENOMIC DNA]</scope>
    <source>
        <strain evidence="2">cv. TDa95/00328</strain>
    </source>
</reference>
<proteinExistence type="predicted"/>
<organism evidence="1 2">
    <name type="scientific">Dioscorea alata</name>
    <name type="common">Purple yam</name>
    <dbReference type="NCBI Taxonomy" id="55571"/>
    <lineage>
        <taxon>Eukaryota</taxon>
        <taxon>Viridiplantae</taxon>
        <taxon>Streptophyta</taxon>
        <taxon>Embryophyta</taxon>
        <taxon>Tracheophyta</taxon>
        <taxon>Spermatophyta</taxon>
        <taxon>Magnoliopsida</taxon>
        <taxon>Liliopsida</taxon>
        <taxon>Dioscoreales</taxon>
        <taxon>Dioscoreaceae</taxon>
        <taxon>Dioscorea</taxon>
    </lineage>
</organism>
<dbReference type="EMBL" id="CM037013">
    <property type="protein sequence ID" value="KAH7688106.1"/>
    <property type="molecule type" value="Genomic_DNA"/>
</dbReference>